<dbReference type="InterPro" id="IPR010255">
    <property type="entry name" value="Haem_peroxidase_sf"/>
</dbReference>
<keyword evidence="9 10" id="KW-0732">Signal</keyword>
<dbReference type="PANTHER" id="PTHR30555:SF0">
    <property type="entry name" value="CATALASE-PEROXIDASE"/>
    <property type="match status" value="1"/>
</dbReference>
<dbReference type="PRINTS" id="PR00460">
    <property type="entry name" value="BPEROXIDASE"/>
</dbReference>
<keyword evidence="1 9" id="KW-0575">Peroxidase</keyword>
<comment type="catalytic activity">
    <reaction evidence="7 9 10">
        <text>2 H2O2 = O2 + 2 H2O</text>
        <dbReference type="Rhea" id="RHEA:20309"/>
        <dbReference type="ChEBI" id="CHEBI:15377"/>
        <dbReference type="ChEBI" id="CHEBI:15379"/>
        <dbReference type="ChEBI" id="CHEBI:16240"/>
        <dbReference type="EC" id="1.11.1.21"/>
    </reaction>
</comment>
<evidence type="ECO:0000259" key="11">
    <source>
        <dbReference type="PROSITE" id="PS50873"/>
    </source>
</evidence>
<dbReference type="CDD" id="cd08200">
    <property type="entry name" value="catalase_peroxidase_2"/>
    <property type="match status" value="1"/>
</dbReference>
<feature type="cross-link" description="Tryptophyl-tyrosyl-methioninium (Trp-Tyr) (with Met-289)" evidence="9">
    <location>
        <begin position="130"/>
        <end position="263"/>
    </location>
</feature>
<evidence type="ECO:0000256" key="1">
    <source>
        <dbReference type="ARBA" id="ARBA00022559"/>
    </source>
</evidence>
<evidence type="ECO:0000256" key="10">
    <source>
        <dbReference type="RuleBase" id="RU003451"/>
    </source>
</evidence>
<evidence type="ECO:0000256" key="3">
    <source>
        <dbReference type="ARBA" id="ARBA00022723"/>
    </source>
</evidence>
<keyword evidence="2 9" id="KW-0349">Heme</keyword>
<evidence type="ECO:0000256" key="5">
    <source>
        <dbReference type="ARBA" id="ARBA00023004"/>
    </source>
</evidence>
<dbReference type="PROSITE" id="PS00435">
    <property type="entry name" value="PEROXIDASE_1"/>
    <property type="match status" value="1"/>
</dbReference>
<comment type="catalytic activity">
    <reaction evidence="8 9 10">
        <text>H2O2 + AH2 = A + 2 H2O</text>
        <dbReference type="Rhea" id="RHEA:30275"/>
        <dbReference type="ChEBI" id="CHEBI:13193"/>
        <dbReference type="ChEBI" id="CHEBI:15377"/>
        <dbReference type="ChEBI" id="CHEBI:16240"/>
        <dbReference type="ChEBI" id="CHEBI:17499"/>
        <dbReference type="EC" id="1.11.1.21"/>
    </reaction>
</comment>
<keyword evidence="5 9" id="KW-0408">Iron</keyword>
<dbReference type="SUPFAM" id="SSF48113">
    <property type="entry name" value="Heme-dependent peroxidases"/>
    <property type="match status" value="2"/>
</dbReference>
<dbReference type="GO" id="GO:0004096">
    <property type="term" value="F:catalase activity"/>
    <property type="evidence" value="ECO:0007669"/>
    <property type="project" value="UniProtKB-UniRule"/>
</dbReference>
<dbReference type="AlphaFoldDB" id="A0A1B8AXF7"/>
<dbReference type="PANTHER" id="PTHR30555">
    <property type="entry name" value="HYDROPEROXIDASE I, BIFUNCTIONAL CATALASE-PEROXIDASE"/>
    <property type="match status" value="1"/>
</dbReference>
<comment type="subunit">
    <text evidence="9">Homodimer; disulfide-linked.</text>
</comment>
<feature type="chain" id="PRO_5008447844" description="Catalase-peroxidase" evidence="9 10">
    <location>
        <begin position="19"/>
        <end position="780"/>
    </location>
</feature>
<evidence type="ECO:0000256" key="6">
    <source>
        <dbReference type="ARBA" id="ARBA00023324"/>
    </source>
</evidence>
<evidence type="ECO:0000313" key="12">
    <source>
        <dbReference type="EMBL" id="OBS25180.1"/>
    </source>
</evidence>
<feature type="site" description="Transition state stabilizer" evidence="9">
    <location>
        <position position="127"/>
    </location>
</feature>
<keyword evidence="3 9" id="KW-0479">Metal-binding</keyword>
<dbReference type="GO" id="GO:0042744">
    <property type="term" value="P:hydrogen peroxide catabolic process"/>
    <property type="evidence" value="ECO:0007669"/>
    <property type="project" value="UniProtKB-KW"/>
</dbReference>
<dbReference type="NCBIfam" id="TIGR00198">
    <property type="entry name" value="cat_per_HPI"/>
    <property type="match status" value="1"/>
</dbReference>
<dbReference type="InterPro" id="IPR002016">
    <property type="entry name" value="Haem_peroxidase"/>
</dbReference>
<keyword evidence="4 9" id="KW-0560">Oxidoreductase</keyword>
<dbReference type="STRING" id="36050.A0A1B8AXF7"/>
<dbReference type="EC" id="1.11.1.21" evidence="9 10"/>
<dbReference type="NCBIfam" id="NF011635">
    <property type="entry name" value="PRK15061.1"/>
    <property type="match status" value="1"/>
</dbReference>
<evidence type="ECO:0000256" key="9">
    <source>
        <dbReference type="HAMAP-Rule" id="MF_03108"/>
    </source>
</evidence>
<feature type="active site" description="Proton acceptor" evidence="9">
    <location>
        <position position="131"/>
    </location>
</feature>
<feature type="domain" description="Plant heme peroxidase family profile" evidence="11">
    <location>
        <begin position="164"/>
        <end position="448"/>
    </location>
</feature>
<dbReference type="EMBL" id="LYXU01000002">
    <property type="protein sequence ID" value="OBS25180.1"/>
    <property type="molecule type" value="Genomic_DNA"/>
</dbReference>
<accession>A0A1B8AXF7</accession>
<comment type="function">
    <text evidence="9">Bifunctional enzyme with both catalase and broad-spectrum peroxidase activity. Confers resistance to H(2)O(2) in hyphae. May play an antioxidative role in fungal defense against the host-produced H(2)O(2) (oxidative burst) at the early stage of plant infection.</text>
</comment>
<comment type="PTM">
    <text evidence="9">Formation of the three residue Trp-Tyr-Met cross-link is important for the catalase, but not the peroxidase activity of the enzyme.</text>
</comment>
<evidence type="ECO:0000256" key="2">
    <source>
        <dbReference type="ARBA" id="ARBA00022617"/>
    </source>
</evidence>
<dbReference type="InterPro" id="IPR019794">
    <property type="entry name" value="Peroxidases_AS"/>
</dbReference>
<dbReference type="Gene3D" id="1.10.420.10">
    <property type="entry name" value="Peroxidase, domain 2"/>
    <property type="match status" value="2"/>
</dbReference>
<dbReference type="HAMAP" id="MF_01961">
    <property type="entry name" value="Catal_peroxid"/>
    <property type="match status" value="1"/>
</dbReference>
<evidence type="ECO:0000256" key="7">
    <source>
        <dbReference type="ARBA" id="ARBA00049145"/>
    </source>
</evidence>
<evidence type="ECO:0000256" key="4">
    <source>
        <dbReference type="ARBA" id="ARBA00023002"/>
    </source>
</evidence>
<keyword evidence="13" id="KW-1185">Reference proteome</keyword>
<feature type="signal peptide" evidence="9 10">
    <location>
        <begin position="1"/>
        <end position="18"/>
    </location>
</feature>
<proteinExistence type="inferred from homology"/>
<keyword evidence="6 9" id="KW-0376">Hydrogen peroxide</keyword>
<dbReference type="FunFam" id="1.10.420.10:FF:000004">
    <property type="entry name" value="Catalase-peroxidase"/>
    <property type="match status" value="1"/>
</dbReference>
<organism evidence="12 13">
    <name type="scientific">Fusarium poae</name>
    <dbReference type="NCBI Taxonomy" id="36050"/>
    <lineage>
        <taxon>Eukaryota</taxon>
        <taxon>Fungi</taxon>
        <taxon>Dikarya</taxon>
        <taxon>Ascomycota</taxon>
        <taxon>Pezizomycotina</taxon>
        <taxon>Sordariomycetes</taxon>
        <taxon>Hypocreomycetidae</taxon>
        <taxon>Hypocreales</taxon>
        <taxon>Nectriaceae</taxon>
        <taxon>Fusarium</taxon>
    </lineage>
</organism>
<keyword evidence="9" id="KW-0964">Secreted</keyword>
<dbReference type="Pfam" id="PF00141">
    <property type="entry name" value="peroxidase"/>
    <property type="match status" value="2"/>
</dbReference>
<sequence precursor="true">MHAKSLLLATGLVPLVAGDCPFAAKRDTQQNLLPPREISEDFGRCRVASNQAGGGSRTKDFWPCQLRLDVLRQFSPQVNPLGEEFDYAEAFQSLDFEALKKDIHELLTDSQDWWPADFGHYGGLFIRMAWHSAGTYRAMDGRGGGGMGQQRFAPLNSWPDNQNLDKARRLIWPIKQKYGNKISWADLMLLAGNIALESSNFTTLGFAGGRPDTWQADESIYWGAETTFVPKGNDVRYNGSTDIYERANKLEKPLGATHFGLIYVNPEGPDGSSDPKASALDIREAFGRMGMDDEETVALIIGGHTLGKTHGAVPGKNIGPEPEAADLGEMGLGWHNSVGEGNGPNQQTSGLEVIWSKTPTKWSNHFLESLLGNKWALVESPAGAHQWEAVNGTLDYPDPFDTTKFRRATMLTSDLALINDESYLKICKRWLKNPEEMNEAFAKAWFKLLHRDLGPTSRYLGPDVPKEKFIWQDPLPERKGDIITDEDVSSLKTAILETEGLDISKLVSTAWASASTFRGTDKRGGANGARIALEPQVSWASNNPKQLKQVLSALKSVQKEFNAKSESKQVSLADLIVLGGVAAVEKAAKDAGFKDIEVPFTPGRVDATQEQTDIAQFNYLEPLADGFRNYGHGTARARTEEILVDKAALLTLTPPEMTVLVGGLRALNANFDGSSNGVLTEKKGQLTNDFFVNLLSPAFKWSKKDQRGELWTATDRATKSTKWTATRADLVFGSHAELRAISEVYGSSDAKEKFARDFVAAWTKVMNLDRYDVKVKKGSK</sequence>
<dbReference type="Proteomes" id="UP000091967">
    <property type="component" value="Unassembled WGS sequence"/>
</dbReference>
<dbReference type="InterPro" id="IPR000763">
    <property type="entry name" value="Catalase_peroxidase"/>
</dbReference>
<comment type="cofactor">
    <cofactor evidence="9">
        <name>heme b</name>
        <dbReference type="ChEBI" id="CHEBI:60344"/>
    </cofactor>
    <text evidence="9">Binds 1 heme b (iron(II)-protoporphyrin IX) group per monomer.</text>
</comment>
<name>A0A1B8AXF7_FUSPO</name>
<feature type="cross-link" description="Tryptophyl-tyrosyl-methioninium (Tyr-Met) (with Trp-130)" evidence="9">
    <location>
        <begin position="263"/>
        <end position="289"/>
    </location>
</feature>
<gene>
    <name evidence="9" type="primary">katG</name>
    <name evidence="12" type="ORF">FPOA_05715</name>
</gene>
<comment type="caution">
    <text evidence="12">The sequence shown here is derived from an EMBL/GenBank/DDBJ whole genome shotgun (WGS) entry which is preliminary data.</text>
</comment>
<dbReference type="GO" id="GO:0005576">
    <property type="term" value="C:extracellular region"/>
    <property type="evidence" value="ECO:0007669"/>
    <property type="project" value="UniProtKB-SubCell"/>
</dbReference>
<dbReference type="InterPro" id="IPR019793">
    <property type="entry name" value="Peroxidases_heam-ligand_BS"/>
</dbReference>
<dbReference type="OMA" id="WPCELNL"/>
<comment type="subcellular location">
    <subcellularLocation>
        <location evidence="9">Secreted</location>
    </subcellularLocation>
</comment>
<dbReference type="GO" id="GO:0070301">
    <property type="term" value="P:cellular response to hydrogen peroxide"/>
    <property type="evidence" value="ECO:0007669"/>
    <property type="project" value="TreeGrafter"/>
</dbReference>
<dbReference type="PRINTS" id="PR00458">
    <property type="entry name" value="PEROXIDASE"/>
</dbReference>
<evidence type="ECO:0000313" key="13">
    <source>
        <dbReference type="Proteomes" id="UP000091967"/>
    </source>
</evidence>
<protein>
    <recommendedName>
        <fullName evidence="9 10">Catalase-peroxidase</fullName>
        <shortName evidence="9">CP</shortName>
        <ecNumber evidence="9 10">1.11.1.21</ecNumber>
    </recommendedName>
    <alternativeName>
        <fullName evidence="9">Peroxidase/catalase</fullName>
    </alternativeName>
</protein>
<dbReference type="Gene3D" id="1.10.520.10">
    <property type="match status" value="2"/>
</dbReference>
<dbReference type="GO" id="GO:0020037">
    <property type="term" value="F:heme binding"/>
    <property type="evidence" value="ECO:0007669"/>
    <property type="project" value="InterPro"/>
</dbReference>
<reference evidence="12 13" key="1">
    <citation type="submission" date="2016-06" db="EMBL/GenBank/DDBJ databases">
        <title>Living apart together: crosstalk between the core and supernumerary genomes in a fungal plant pathogen.</title>
        <authorList>
            <person name="Vanheule A."/>
            <person name="Audenaert K."/>
            <person name="Warris S."/>
            <person name="Van De Geest H."/>
            <person name="Schijlen E."/>
            <person name="Hofte M."/>
            <person name="De Saeger S."/>
            <person name="Haesaert G."/>
            <person name="Waalwijk C."/>
            <person name="Van Der Lee T."/>
        </authorList>
    </citation>
    <scope>NUCLEOTIDE SEQUENCE [LARGE SCALE GENOMIC DNA]</scope>
    <source>
        <strain evidence="12 13">2516</strain>
    </source>
</reference>
<dbReference type="PROSITE" id="PS50873">
    <property type="entry name" value="PEROXIDASE_4"/>
    <property type="match status" value="1"/>
</dbReference>
<dbReference type="PROSITE" id="PS00436">
    <property type="entry name" value="PEROXIDASE_2"/>
    <property type="match status" value="1"/>
</dbReference>
<dbReference type="GO" id="GO:0005829">
    <property type="term" value="C:cytosol"/>
    <property type="evidence" value="ECO:0007669"/>
    <property type="project" value="TreeGrafter"/>
</dbReference>
<dbReference type="FunFam" id="1.10.520.10:FF:000002">
    <property type="entry name" value="Catalase-peroxidase"/>
    <property type="match status" value="1"/>
</dbReference>
<feature type="binding site" description="axial binding residue" evidence="9">
    <location>
        <position position="304"/>
    </location>
    <ligand>
        <name>heme</name>
        <dbReference type="ChEBI" id="CHEBI:30413"/>
    </ligand>
    <ligandPart>
        <name>Fe</name>
        <dbReference type="ChEBI" id="CHEBI:18248"/>
    </ligandPart>
</feature>
<dbReference type="GO" id="GO:0046872">
    <property type="term" value="F:metal ion binding"/>
    <property type="evidence" value="ECO:0007669"/>
    <property type="project" value="UniProtKB-KW"/>
</dbReference>
<keyword evidence="9" id="KW-1015">Disulfide bond</keyword>
<comment type="similarity">
    <text evidence="9 10">Belongs to the peroxidase family. Peroxidase/catalase subfamily.</text>
</comment>
<evidence type="ECO:0000256" key="8">
    <source>
        <dbReference type="ARBA" id="ARBA00051651"/>
    </source>
</evidence>